<sequence length="50" mass="5818">MWRNKTFVGLLDAISDHALFCSNESKETEAAQMVDQAWLGPERRRQFGLY</sequence>
<organism evidence="1 2">
    <name type="scientific">Dreissena polymorpha</name>
    <name type="common">Zebra mussel</name>
    <name type="synonym">Mytilus polymorpha</name>
    <dbReference type="NCBI Taxonomy" id="45954"/>
    <lineage>
        <taxon>Eukaryota</taxon>
        <taxon>Metazoa</taxon>
        <taxon>Spiralia</taxon>
        <taxon>Lophotrochozoa</taxon>
        <taxon>Mollusca</taxon>
        <taxon>Bivalvia</taxon>
        <taxon>Autobranchia</taxon>
        <taxon>Heteroconchia</taxon>
        <taxon>Euheterodonta</taxon>
        <taxon>Imparidentia</taxon>
        <taxon>Neoheterodontei</taxon>
        <taxon>Myida</taxon>
        <taxon>Dreissenoidea</taxon>
        <taxon>Dreissenidae</taxon>
        <taxon>Dreissena</taxon>
    </lineage>
</organism>
<gene>
    <name evidence="1" type="ORF">DPMN_026351</name>
</gene>
<evidence type="ECO:0000313" key="1">
    <source>
        <dbReference type="EMBL" id="KAH3863366.1"/>
    </source>
</evidence>
<dbReference type="Proteomes" id="UP000828390">
    <property type="component" value="Unassembled WGS sequence"/>
</dbReference>
<name>A0A9D4LV10_DREPO</name>
<dbReference type="EMBL" id="JAIWYP010000002">
    <property type="protein sequence ID" value="KAH3863366.1"/>
    <property type="molecule type" value="Genomic_DNA"/>
</dbReference>
<dbReference type="AlphaFoldDB" id="A0A9D4LV10"/>
<evidence type="ECO:0000313" key="2">
    <source>
        <dbReference type="Proteomes" id="UP000828390"/>
    </source>
</evidence>
<protein>
    <submittedName>
        <fullName evidence="1">Uncharacterized protein</fullName>
    </submittedName>
</protein>
<keyword evidence="2" id="KW-1185">Reference proteome</keyword>
<reference evidence="1" key="1">
    <citation type="journal article" date="2019" name="bioRxiv">
        <title>The Genome of the Zebra Mussel, Dreissena polymorpha: A Resource for Invasive Species Research.</title>
        <authorList>
            <person name="McCartney M.A."/>
            <person name="Auch B."/>
            <person name="Kono T."/>
            <person name="Mallez S."/>
            <person name="Zhang Y."/>
            <person name="Obille A."/>
            <person name="Becker A."/>
            <person name="Abrahante J.E."/>
            <person name="Garbe J."/>
            <person name="Badalamenti J.P."/>
            <person name="Herman A."/>
            <person name="Mangelson H."/>
            <person name="Liachko I."/>
            <person name="Sullivan S."/>
            <person name="Sone E.D."/>
            <person name="Koren S."/>
            <person name="Silverstein K.A.T."/>
            <person name="Beckman K.B."/>
            <person name="Gohl D.M."/>
        </authorList>
    </citation>
    <scope>NUCLEOTIDE SEQUENCE</scope>
    <source>
        <strain evidence="1">Duluth1</strain>
        <tissue evidence="1">Whole animal</tissue>
    </source>
</reference>
<proteinExistence type="predicted"/>
<accession>A0A9D4LV10</accession>
<comment type="caution">
    <text evidence="1">The sequence shown here is derived from an EMBL/GenBank/DDBJ whole genome shotgun (WGS) entry which is preliminary data.</text>
</comment>
<reference evidence="1" key="2">
    <citation type="submission" date="2020-11" db="EMBL/GenBank/DDBJ databases">
        <authorList>
            <person name="McCartney M.A."/>
            <person name="Auch B."/>
            <person name="Kono T."/>
            <person name="Mallez S."/>
            <person name="Becker A."/>
            <person name="Gohl D.M."/>
            <person name="Silverstein K.A.T."/>
            <person name="Koren S."/>
            <person name="Bechman K.B."/>
            <person name="Herman A."/>
            <person name="Abrahante J.E."/>
            <person name="Garbe J."/>
        </authorList>
    </citation>
    <scope>NUCLEOTIDE SEQUENCE</scope>
    <source>
        <strain evidence="1">Duluth1</strain>
        <tissue evidence="1">Whole animal</tissue>
    </source>
</reference>